<feature type="region of interest" description="Disordered" evidence="1">
    <location>
        <begin position="122"/>
        <end position="142"/>
    </location>
</feature>
<evidence type="ECO:0000313" key="3">
    <source>
        <dbReference type="EMBL" id="MBE1426732.1"/>
    </source>
</evidence>
<protein>
    <recommendedName>
        <fullName evidence="2">HTH cro/C1-type domain-containing protein</fullName>
    </recommendedName>
</protein>
<feature type="compositionally biased region" description="Low complexity" evidence="1">
    <location>
        <begin position="123"/>
        <end position="139"/>
    </location>
</feature>
<dbReference type="PROSITE" id="PS50943">
    <property type="entry name" value="HTH_CROC1"/>
    <property type="match status" value="1"/>
</dbReference>
<evidence type="ECO:0000313" key="4">
    <source>
        <dbReference type="Proteomes" id="UP000639010"/>
    </source>
</evidence>
<dbReference type="InterPro" id="IPR010982">
    <property type="entry name" value="Lambda_DNA-bd_dom_sf"/>
</dbReference>
<sequence length="235" mass="26148">MPASLDNSELSKEQAAVGLDSQGRASAENNDAASFEVILSRMLAVIGGERPADLAGVLGISQASVSGAKKRKNIPDNWFWAISDKYGVSVDWLRNGTGEIPEGVGFNVKTMPVKKVRNERVVQSQGRMSRTRSSSQSCSIETHGDETDLDIVELLGKVVEILKSESVYSVAMVHNIQAFHQSIRNDREIDRLRNKLDHNKHILEIQVDDIVNGFKVFQEENELFKKQKVENNKND</sequence>
<organism evidence="3 4">
    <name type="scientific">Desulfomicrobium macestii</name>
    <dbReference type="NCBI Taxonomy" id="90731"/>
    <lineage>
        <taxon>Bacteria</taxon>
        <taxon>Pseudomonadati</taxon>
        <taxon>Thermodesulfobacteriota</taxon>
        <taxon>Desulfovibrionia</taxon>
        <taxon>Desulfovibrionales</taxon>
        <taxon>Desulfomicrobiaceae</taxon>
        <taxon>Desulfomicrobium</taxon>
    </lineage>
</organism>
<comment type="caution">
    <text evidence="3">The sequence shown here is derived from an EMBL/GenBank/DDBJ whole genome shotgun (WGS) entry which is preliminary data.</text>
</comment>
<dbReference type="EMBL" id="JADBGG010000032">
    <property type="protein sequence ID" value="MBE1426732.1"/>
    <property type="molecule type" value="Genomic_DNA"/>
</dbReference>
<dbReference type="RefSeq" id="WP_192624629.1">
    <property type="nucleotide sequence ID" value="NZ_JADBGG010000032.1"/>
</dbReference>
<dbReference type="Proteomes" id="UP000639010">
    <property type="component" value="Unassembled WGS sequence"/>
</dbReference>
<name>A0ABR9H7R0_9BACT</name>
<keyword evidence="4" id="KW-1185">Reference proteome</keyword>
<evidence type="ECO:0000259" key="2">
    <source>
        <dbReference type="PROSITE" id="PS50943"/>
    </source>
</evidence>
<dbReference type="InterPro" id="IPR001387">
    <property type="entry name" value="Cro/C1-type_HTH"/>
</dbReference>
<dbReference type="Gene3D" id="1.10.260.40">
    <property type="entry name" value="lambda repressor-like DNA-binding domains"/>
    <property type="match status" value="1"/>
</dbReference>
<evidence type="ECO:0000256" key="1">
    <source>
        <dbReference type="SAM" id="MobiDB-lite"/>
    </source>
</evidence>
<dbReference type="InterPro" id="IPR010744">
    <property type="entry name" value="Phage_CI_N"/>
</dbReference>
<gene>
    <name evidence="3" type="ORF">H4684_003400</name>
</gene>
<proteinExistence type="predicted"/>
<feature type="domain" description="HTH cro/C1-type" evidence="2">
    <location>
        <begin position="52"/>
        <end position="93"/>
    </location>
</feature>
<accession>A0ABR9H7R0</accession>
<dbReference type="Pfam" id="PF07022">
    <property type="entry name" value="Phage_CI_repr"/>
    <property type="match status" value="1"/>
</dbReference>
<feature type="region of interest" description="Disordered" evidence="1">
    <location>
        <begin position="1"/>
        <end position="23"/>
    </location>
</feature>
<reference evidence="3 4" key="1">
    <citation type="submission" date="2020-10" db="EMBL/GenBank/DDBJ databases">
        <title>Genomic Encyclopedia of Type Strains, Phase IV (KMG-IV): sequencing the most valuable type-strain genomes for metagenomic binning, comparative biology and taxonomic classification.</title>
        <authorList>
            <person name="Goeker M."/>
        </authorList>
    </citation>
    <scope>NUCLEOTIDE SEQUENCE [LARGE SCALE GENOMIC DNA]</scope>
    <source>
        <strain evidence="3 4">DSM 4194</strain>
    </source>
</reference>